<name>A0A8J7RKS2_METVO</name>
<evidence type="ECO:0000313" key="3">
    <source>
        <dbReference type="Proteomes" id="UP000740329"/>
    </source>
</evidence>
<reference evidence="2" key="1">
    <citation type="submission" date="2021-03" db="EMBL/GenBank/DDBJ databases">
        <title>Genomic Encyclopedia of Type Strains, Phase IV (KMG-V): Genome sequencing to study the core and pangenomes of soil and plant-associated prokaryotes.</title>
        <authorList>
            <person name="Whitman W."/>
        </authorList>
    </citation>
    <scope>NUCLEOTIDE SEQUENCE</scope>
    <source>
        <strain evidence="2">C4</strain>
    </source>
</reference>
<feature type="transmembrane region" description="Helical" evidence="1">
    <location>
        <begin position="138"/>
        <end position="157"/>
    </location>
</feature>
<feature type="transmembrane region" description="Helical" evidence="1">
    <location>
        <begin position="44"/>
        <end position="65"/>
    </location>
</feature>
<feature type="transmembrane region" description="Helical" evidence="1">
    <location>
        <begin position="169"/>
        <end position="194"/>
    </location>
</feature>
<dbReference type="InterPro" id="IPR007404">
    <property type="entry name" value="YdjM-like"/>
</dbReference>
<dbReference type="AlphaFoldDB" id="A0A8J7RKS2"/>
<evidence type="ECO:0000256" key="1">
    <source>
        <dbReference type="SAM" id="Phobius"/>
    </source>
</evidence>
<dbReference type="RefSeq" id="WP_209590022.1">
    <property type="nucleotide sequence ID" value="NZ_JAGGMU010000001.1"/>
</dbReference>
<feature type="transmembrane region" description="Helical" evidence="1">
    <location>
        <begin position="103"/>
        <end position="131"/>
    </location>
</feature>
<keyword evidence="1" id="KW-0472">Membrane</keyword>
<protein>
    <submittedName>
        <fullName evidence="2">Inner membrane protein</fullName>
    </submittedName>
</protein>
<accession>A0A8J7RKS2</accession>
<dbReference type="Pfam" id="PF04307">
    <property type="entry name" value="YdjM"/>
    <property type="match status" value="1"/>
</dbReference>
<dbReference type="OrthoDB" id="118042at2157"/>
<dbReference type="EMBL" id="JAGGMV010000001">
    <property type="protein sequence ID" value="MBP2200631.1"/>
    <property type="molecule type" value="Genomic_DNA"/>
</dbReference>
<comment type="caution">
    <text evidence="2">The sequence shown here is derived from an EMBL/GenBank/DDBJ whole genome shotgun (WGS) entry which is preliminary data.</text>
</comment>
<evidence type="ECO:0000313" key="2">
    <source>
        <dbReference type="EMBL" id="MBP2200631.1"/>
    </source>
</evidence>
<feature type="transmembrane region" description="Helical" evidence="1">
    <location>
        <begin position="72"/>
        <end position="91"/>
    </location>
</feature>
<sequence>MNWKGHVTLGIIMGLPFISSPEQIFLVVAGALYPDLDHDVKSEIVNRGLYIAGGFLALLVLSYLFKPAFFNLDYFIAAILTALIYAVPYYADHRGLTHTFIAMILGSLALGYIILKLSILSPIIACIIALIMVTNDKLLAKTISIAVASWIVFYFLIPPVLNLQGLSHFAVPIFVGYLSHIVGDCVTPMGCKALYPLKRTLRRPEALIMGVFWLLAVIYVHRFL</sequence>
<feature type="transmembrane region" description="Helical" evidence="1">
    <location>
        <begin position="206"/>
        <end position="223"/>
    </location>
</feature>
<keyword evidence="1" id="KW-1133">Transmembrane helix</keyword>
<gene>
    <name evidence="2" type="ORF">J3E07_000029</name>
</gene>
<proteinExistence type="predicted"/>
<keyword evidence="1" id="KW-0812">Transmembrane</keyword>
<organism evidence="2 3">
    <name type="scientific">Methanococcus voltae</name>
    <dbReference type="NCBI Taxonomy" id="2188"/>
    <lineage>
        <taxon>Archaea</taxon>
        <taxon>Methanobacteriati</taxon>
        <taxon>Methanobacteriota</taxon>
        <taxon>Methanomada group</taxon>
        <taxon>Methanococci</taxon>
        <taxon>Methanococcales</taxon>
        <taxon>Methanococcaceae</taxon>
        <taxon>Methanococcus</taxon>
    </lineage>
</organism>
<feature type="transmembrane region" description="Helical" evidence="1">
    <location>
        <begin position="7"/>
        <end position="32"/>
    </location>
</feature>
<dbReference type="Proteomes" id="UP000740329">
    <property type="component" value="Unassembled WGS sequence"/>
</dbReference>